<proteinExistence type="predicted"/>
<dbReference type="AlphaFoldDB" id="A0A392U9J7"/>
<protein>
    <submittedName>
        <fullName evidence="1">Uncharacterized protein</fullName>
    </submittedName>
</protein>
<dbReference type="Proteomes" id="UP000265520">
    <property type="component" value="Unassembled WGS sequence"/>
</dbReference>
<feature type="non-terminal residue" evidence="1">
    <location>
        <position position="1"/>
    </location>
</feature>
<sequence length="36" mass="4307">WLKEDDVEEVVTTGWALERELDITDRIRCCADELQR</sequence>
<name>A0A392U9J7_9FABA</name>
<keyword evidence="2" id="KW-1185">Reference proteome</keyword>
<evidence type="ECO:0000313" key="2">
    <source>
        <dbReference type="Proteomes" id="UP000265520"/>
    </source>
</evidence>
<evidence type="ECO:0000313" key="1">
    <source>
        <dbReference type="EMBL" id="MCI69056.1"/>
    </source>
</evidence>
<dbReference type="EMBL" id="LXQA010748311">
    <property type="protein sequence ID" value="MCI69056.1"/>
    <property type="molecule type" value="Genomic_DNA"/>
</dbReference>
<accession>A0A392U9J7</accession>
<reference evidence="1 2" key="1">
    <citation type="journal article" date="2018" name="Front. Plant Sci.">
        <title>Red Clover (Trifolium pratense) and Zigzag Clover (T. medium) - A Picture of Genomic Similarities and Differences.</title>
        <authorList>
            <person name="Dluhosova J."/>
            <person name="Istvanek J."/>
            <person name="Nedelnik J."/>
            <person name="Repkova J."/>
        </authorList>
    </citation>
    <scope>NUCLEOTIDE SEQUENCE [LARGE SCALE GENOMIC DNA]</scope>
    <source>
        <strain evidence="2">cv. 10/8</strain>
        <tissue evidence="1">Leaf</tissue>
    </source>
</reference>
<organism evidence="1 2">
    <name type="scientific">Trifolium medium</name>
    <dbReference type="NCBI Taxonomy" id="97028"/>
    <lineage>
        <taxon>Eukaryota</taxon>
        <taxon>Viridiplantae</taxon>
        <taxon>Streptophyta</taxon>
        <taxon>Embryophyta</taxon>
        <taxon>Tracheophyta</taxon>
        <taxon>Spermatophyta</taxon>
        <taxon>Magnoliopsida</taxon>
        <taxon>eudicotyledons</taxon>
        <taxon>Gunneridae</taxon>
        <taxon>Pentapetalae</taxon>
        <taxon>rosids</taxon>
        <taxon>fabids</taxon>
        <taxon>Fabales</taxon>
        <taxon>Fabaceae</taxon>
        <taxon>Papilionoideae</taxon>
        <taxon>50 kb inversion clade</taxon>
        <taxon>NPAAA clade</taxon>
        <taxon>Hologalegina</taxon>
        <taxon>IRL clade</taxon>
        <taxon>Trifolieae</taxon>
        <taxon>Trifolium</taxon>
    </lineage>
</organism>
<comment type="caution">
    <text evidence="1">The sequence shown here is derived from an EMBL/GenBank/DDBJ whole genome shotgun (WGS) entry which is preliminary data.</text>
</comment>